<keyword evidence="3" id="KW-1185">Reference proteome</keyword>
<comment type="caution">
    <text evidence="2">The sequence shown here is derived from an EMBL/GenBank/DDBJ whole genome shotgun (WGS) entry which is preliminary data.</text>
</comment>
<feature type="coiled-coil region" evidence="1">
    <location>
        <begin position="1"/>
        <end position="61"/>
    </location>
</feature>
<dbReference type="AlphaFoldDB" id="A0A3M6USD6"/>
<dbReference type="InterPro" id="IPR005312">
    <property type="entry name" value="DUF1759"/>
</dbReference>
<dbReference type="Proteomes" id="UP000275408">
    <property type="component" value="Unassembled WGS sequence"/>
</dbReference>
<evidence type="ECO:0000313" key="2">
    <source>
        <dbReference type="EMBL" id="RMX56613.1"/>
    </source>
</evidence>
<evidence type="ECO:0000313" key="3">
    <source>
        <dbReference type="Proteomes" id="UP000275408"/>
    </source>
</evidence>
<proteinExistence type="predicted"/>
<dbReference type="OrthoDB" id="5987174at2759"/>
<accession>A0A3M6USD6</accession>
<dbReference type="Pfam" id="PF03564">
    <property type="entry name" value="DUF1759"/>
    <property type="match status" value="1"/>
</dbReference>
<gene>
    <name evidence="2" type="ORF">pdam_00002380</name>
</gene>
<evidence type="ECO:0000256" key="1">
    <source>
        <dbReference type="SAM" id="Coils"/>
    </source>
</evidence>
<protein>
    <recommendedName>
        <fullName evidence="4">Peptidase aspartic putative domain-containing protein</fullName>
    </recommendedName>
</protein>
<reference evidence="2 3" key="1">
    <citation type="journal article" date="2018" name="Sci. Rep.">
        <title>Comparative analysis of the Pocillopora damicornis genome highlights role of immune system in coral evolution.</title>
        <authorList>
            <person name="Cunning R."/>
            <person name="Bay R.A."/>
            <person name="Gillette P."/>
            <person name="Baker A.C."/>
            <person name="Traylor-Knowles N."/>
        </authorList>
    </citation>
    <scope>NUCLEOTIDE SEQUENCE [LARGE SCALE GENOMIC DNA]</scope>
    <source>
        <strain evidence="2">RSMAS</strain>
        <tissue evidence="2">Whole animal</tissue>
    </source>
</reference>
<dbReference type="EMBL" id="RCHS01000826">
    <property type="protein sequence ID" value="RMX56613.1"/>
    <property type="molecule type" value="Genomic_DNA"/>
</dbReference>
<keyword evidence="1" id="KW-0175">Coiled coil</keyword>
<organism evidence="2 3">
    <name type="scientific">Pocillopora damicornis</name>
    <name type="common">Cauliflower coral</name>
    <name type="synonym">Millepora damicornis</name>
    <dbReference type="NCBI Taxonomy" id="46731"/>
    <lineage>
        <taxon>Eukaryota</taxon>
        <taxon>Metazoa</taxon>
        <taxon>Cnidaria</taxon>
        <taxon>Anthozoa</taxon>
        <taxon>Hexacorallia</taxon>
        <taxon>Scleractinia</taxon>
        <taxon>Astrocoeniina</taxon>
        <taxon>Pocilloporidae</taxon>
        <taxon>Pocillopora</taxon>
    </lineage>
</organism>
<sequence>MENAESTLETKLKQLKRTEDKTDGILTSGKQSTISRQLTNLKELLTEVENARRTVEGEKIAAEVSDDEISTWNDGINARIEEADGRIETLEEWLMKRKTEAENQEREEKMQFEIKLQETKLKLQENFQLKTGNQNLSAETPVSQAKLPKLVITKFNGTYADWPRFWGQYSESIDKTDVPPVTKFTYLRELLDVKVRRTIEPLPHSAEGYNRALSILKDRFGKHSEIVKAYVKEILELPHTPTGNLKRIHEFYDKLSYSVQSLDSLKSLHEVNGMVSLTLEKLSAIRGDLVRNDPDWETWDFVKFTEALRQWTRRNPIDNFRLEDPLPPRRRDRMFQAQQKRTRKCVYCQADNHKPSECGKITSPTERKEFLAIKRLCFNCTGPHKSSECKSTATCQNCGLTVKESDSDVVHNITSKPICQDSATQAEGERKYNKFCVGDSFYHEISMITDSLPRSYLVKQCRDDLNKMCKIEPLNAQFEGAKVTSVETLFKIHISDFLKHFDPITDKIKIKINGDGARMT</sequence>
<evidence type="ECO:0008006" key="4">
    <source>
        <dbReference type="Google" id="ProtNLM"/>
    </source>
</evidence>
<dbReference type="PANTHER" id="PTHR47331">
    <property type="entry name" value="PHD-TYPE DOMAIN-CONTAINING PROTEIN"/>
    <property type="match status" value="1"/>
</dbReference>
<name>A0A3M6USD6_POCDA</name>